<evidence type="ECO:0000313" key="3">
    <source>
        <dbReference type="Proteomes" id="UP000004793"/>
    </source>
</evidence>
<evidence type="ECO:0000313" key="2">
    <source>
        <dbReference type="EMBL" id="BAL80426.1"/>
    </source>
</evidence>
<dbReference type="SUPFAM" id="SSF51658">
    <property type="entry name" value="Xylose isomerase-like"/>
    <property type="match status" value="1"/>
</dbReference>
<dbReference type="SMART" id="SM00518">
    <property type="entry name" value="AP2Ec"/>
    <property type="match status" value="1"/>
</dbReference>
<proteinExistence type="predicted"/>
<dbReference type="KEGG" id="cex:CSE_03000"/>
<dbReference type="InterPro" id="IPR036237">
    <property type="entry name" value="Xyl_isomerase-like_sf"/>
</dbReference>
<feature type="domain" description="Xylose isomerase-like TIM barrel" evidence="1">
    <location>
        <begin position="43"/>
        <end position="221"/>
    </location>
</feature>
<dbReference type="Gene3D" id="3.20.20.150">
    <property type="entry name" value="Divalent-metal-dependent TIM barrel enzymes"/>
    <property type="match status" value="1"/>
</dbReference>
<protein>
    <recommendedName>
        <fullName evidence="1">Xylose isomerase-like TIM barrel domain-containing protein</fullName>
    </recommendedName>
</protein>
<dbReference type="GO" id="GO:0006284">
    <property type="term" value="P:base-excision repair"/>
    <property type="evidence" value="ECO:0007669"/>
    <property type="project" value="TreeGrafter"/>
</dbReference>
<gene>
    <name evidence="2" type="ordered locus">CSE_03000</name>
</gene>
<dbReference type="GO" id="GO:0008270">
    <property type="term" value="F:zinc ion binding"/>
    <property type="evidence" value="ECO:0007669"/>
    <property type="project" value="InterPro"/>
</dbReference>
<accession>A0A7U6GDK5</accession>
<dbReference type="InterPro" id="IPR001719">
    <property type="entry name" value="AP_endonuc_2"/>
</dbReference>
<dbReference type="InterPro" id="IPR013022">
    <property type="entry name" value="Xyl_isomerase-like_TIM-brl"/>
</dbReference>
<sequence>MRIGFSTIGFLLNGEKFELNSSFVDEVEFVYDFDEISIPKVSVPISIHSPYFYTNLASLSKAHNEFSVKEISKALDFGLKTVVHEGSLTTRFNGYVSQAINIMKSSFEYLTERYKNIIVENTTGSLFSSFDDFVSFFSDFEVEFCFDVSHYFLKYGIFNKPIILKEKYLEKISKVHISDTVEGKDLHLPLGKGKVNFALVKDFIKDLRGDVSIIIESIPREGDVLKFYMEEVEKFREIINE</sequence>
<dbReference type="GO" id="GO:0003677">
    <property type="term" value="F:DNA binding"/>
    <property type="evidence" value="ECO:0007669"/>
    <property type="project" value="InterPro"/>
</dbReference>
<dbReference type="AlphaFoldDB" id="A0A7U6GDK5"/>
<dbReference type="Pfam" id="PF01261">
    <property type="entry name" value="AP_endonuc_2"/>
    <property type="match status" value="1"/>
</dbReference>
<organism evidence="2 3">
    <name type="scientific">Caldisericum exile (strain DSM 21853 / NBRC 104410 / AZM16c01)</name>
    <dbReference type="NCBI Taxonomy" id="511051"/>
    <lineage>
        <taxon>Bacteria</taxon>
        <taxon>Pseudomonadati</taxon>
        <taxon>Caldisericota/Cryosericota group</taxon>
        <taxon>Caldisericota</taxon>
        <taxon>Caldisericia</taxon>
        <taxon>Caldisericales</taxon>
        <taxon>Caldisericaceae</taxon>
        <taxon>Caldisericum</taxon>
    </lineage>
</organism>
<keyword evidence="3" id="KW-1185">Reference proteome</keyword>
<dbReference type="GO" id="GO:0008081">
    <property type="term" value="F:phosphoric diester hydrolase activity"/>
    <property type="evidence" value="ECO:0007669"/>
    <property type="project" value="TreeGrafter"/>
</dbReference>
<reference evidence="2 3" key="1">
    <citation type="submission" date="2011-01" db="EMBL/GenBank/DDBJ databases">
        <title>Whole genome sequence of Caldisericum exile AZM16c01.</title>
        <authorList>
            <person name="Narita-Yamada S."/>
            <person name="Kawakoshi A."/>
            <person name="Nakamura S."/>
            <person name="Sasagawa M."/>
            <person name="Fukada J."/>
            <person name="Sekine M."/>
            <person name="Kato Y."/>
            <person name="Fukai R."/>
            <person name="Sasaki K."/>
            <person name="Hanamaki A."/>
            <person name="Narita H."/>
            <person name="Konno Y."/>
            <person name="Mori K."/>
            <person name="Yamazaki S."/>
            <person name="Suzuki K."/>
            <person name="Fujita N."/>
        </authorList>
    </citation>
    <scope>NUCLEOTIDE SEQUENCE [LARGE SCALE GENOMIC DNA]</scope>
    <source>
        <strain evidence="3">DSM 21853 / NBRC 104410 / AZM16c01</strain>
    </source>
</reference>
<dbReference type="OrthoDB" id="104997at2"/>
<dbReference type="RefSeq" id="WP_014452833.1">
    <property type="nucleotide sequence ID" value="NC_017096.1"/>
</dbReference>
<dbReference type="GO" id="GO:0003906">
    <property type="term" value="F:DNA-(apurinic or apyrimidinic site) endonuclease activity"/>
    <property type="evidence" value="ECO:0007669"/>
    <property type="project" value="TreeGrafter"/>
</dbReference>
<dbReference type="EMBL" id="AP012051">
    <property type="protein sequence ID" value="BAL80426.1"/>
    <property type="molecule type" value="Genomic_DNA"/>
</dbReference>
<dbReference type="Proteomes" id="UP000004793">
    <property type="component" value="Chromosome"/>
</dbReference>
<dbReference type="PANTHER" id="PTHR21445">
    <property type="entry name" value="ENDONUCLEASE IV ENDODEOXYRIBONUCLEASE IV"/>
    <property type="match status" value="1"/>
</dbReference>
<dbReference type="PANTHER" id="PTHR21445:SF0">
    <property type="entry name" value="APURINIC-APYRIMIDINIC ENDONUCLEASE"/>
    <property type="match status" value="1"/>
</dbReference>
<evidence type="ECO:0000259" key="1">
    <source>
        <dbReference type="Pfam" id="PF01261"/>
    </source>
</evidence>
<name>A0A7U6GDK5_CALEA</name>